<dbReference type="eggNOG" id="KOG2662">
    <property type="taxonomic scope" value="Eukaryota"/>
</dbReference>
<protein>
    <recommendedName>
        <fullName evidence="10">Magnesium transporter</fullName>
    </recommendedName>
</protein>
<dbReference type="GO" id="GO:0015095">
    <property type="term" value="F:magnesium ion transmembrane transporter activity"/>
    <property type="evidence" value="ECO:0007669"/>
    <property type="project" value="UniProtKB-ARBA"/>
</dbReference>
<evidence type="ECO:0000313" key="13">
    <source>
        <dbReference type="Proteomes" id="UP000001876"/>
    </source>
</evidence>
<evidence type="ECO:0000256" key="4">
    <source>
        <dbReference type="ARBA" id="ARBA00022692"/>
    </source>
</evidence>
<evidence type="ECO:0000256" key="7">
    <source>
        <dbReference type="ARBA" id="ARBA00022989"/>
    </source>
</evidence>
<reference evidence="12 13" key="1">
    <citation type="journal article" date="2009" name="Science">
        <title>Green evolution and dynamic adaptations revealed by genomes of the marine picoeukaryotes Micromonas.</title>
        <authorList>
            <person name="Worden A.Z."/>
            <person name="Lee J.H."/>
            <person name="Mock T."/>
            <person name="Rouze P."/>
            <person name="Simmons M.P."/>
            <person name="Aerts A.L."/>
            <person name="Allen A.E."/>
            <person name="Cuvelier M.L."/>
            <person name="Derelle E."/>
            <person name="Everett M.V."/>
            <person name="Foulon E."/>
            <person name="Grimwood J."/>
            <person name="Gundlach H."/>
            <person name="Henrissat B."/>
            <person name="Napoli C."/>
            <person name="McDonald S.M."/>
            <person name="Parker M.S."/>
            <person name="Rombauts S."/>
            <person name="Salamov A."/>
            <person name="Von Dassow P."/>
            <person name="Badger J.H."/>
            <person name="Coutinho P.M."/>
            <person name="Demir E."/>
            <person name="Dubchak I."/>
            <person name="Gentemann C."/>
            <person name="Eikrem W."/>
            <person name="Gready J.E."/>
            <person name="John U."/>
            <person name="Lanier W."/>
            <person name="Lindquist E.A."/>
            <person name="Lucas S."/>
            <person name="Mayer K.F."/>
            <person name="Moreau H."/>
            <person name="Not F."/>
            <person name="Otillar R."/>
            <person name="Panaud O."/>
            <person name="Pangilinan J."/>
            <person name="Paulsen I."/>
            <person name="Piegu B."/>
            <person name="Poliakov A."/>
            <person name="Robbens S."/>
            <person name="Schmutz J."/>
            <person name="Toulza E."/>
            <person name="Wyss T."/>
            <person name="Zelensky A."/>
            <person name="Zhou K."/>
            <person name="Armbrust E.V."/>
            <person name="Bhattacharya D."/>
            <person name="Goodenough U.W."/>
            <person name="Van de Peer Y."/>
            <person name="Grigoriev I.V."/>
        </authorList>
    </citation>
    <scope>NUCLEOTIDE SEQUENCE [LARGE SCALE GENOMIC DNA]</scope>
    <source>
        <strain evidence="12 13">CCMP1545</strain>
    </source>
</reference>
<dbReference type="Pfam" id="PF22099">
    <property type="entry name" value="MRS2-like"/>
    <property type="match status" value="1"/>
</dbReference>
<evidence type="ECO:0000256" key="11">
    <source>
        <dbReference type="SAM" id="MobiDB-lite"/>
    </source>
</evidence>
<evidence type="ECO:0000256" key="3">
    <source>
        <dbReference type="ARBA" id="ARBA00022448"/>
    </source>
</evidence>
<keyword evidence="13" id="KW-1185">Reference proteome</keyword>
<feature type="region of interest" description="Disordered" evidence="11">
    <location>
        <begin position="117"/>
        <end position="136"/>
    </location>
</feature>
<comment type="function">
    <text evidence="10">Magnesium transporter that may mediate the influx of magnesium.</text>
</comment>
<evidence type="ECO:0000256" key="2">
    <source>
        <dbReference type="ARBA" id="ARBA00007535"/>
    </source>
</evidence>
<dbReference type="Gene3D" id="1.20.58.340">
    <property type="entry name" value="Magnesium transport protein CorA, transmembrane region"/>
    <property type="match status" value="1"/>
</dbReference>
<evidence type="ECO:0000256" key="6">
    <source>
        <dbReference type="ARBA" id="ARBA00022946"/>
    </source>
</evidence>
<keyword evidence="6" id="KW-0809">Transit peptide</keyword>
<proteinExistence type="inferred from homology"/>
<dbReference type="Proteomes" id="UP000001876">
    <property type="component" value="Unassembled WGS sequence"/>
</dbReference>
<keyword evidence="7 10" id="KW-1133">Transmembrane helix</keyword>
<keyword evidence="9 10" id="KW-0472">Membrane</keyword>
<dbReference type="Gene3D" id="2.40.128.330">
    <property type="match status" value="1"/>
</dbReference>
<dbReference type="AlphaFoldDB" id="C1MSU1"/>
<evidence type="ECO:0000256" key="1">
    <source>
        <dbReference type="ARBA" id="ARBA00004141"/>
    </source>
</evidence>
<gene>
    <name evidence="12" type="ORF">MICPUCDRAFT_33371</name>
</gene>
<feature type="transmembrane region" description="Helical" evidence="10">
    <location>
        <begin position="409"/>
        <end position="430"/>
    </location>
</feature>
<name>C1MSU1_MICPC</name>
<evidence type="ECO:0000256" key="9">
    <source>
        <dbReference type="ARBA" id="ARBA00023136"/>
    </source>
</evidence>
<evidence type="ECO:0000313" key="12">
    <source>
        <dbReference type="EMBL" id="EEH57193.1"/>
    </source>
</evidence>
<dbReference type="OMA" id="WIFRSIM"/>
<sequence length="471" mass="51088">MIDAAVQSQSGGPLTGEGGAALPERKTRTGVKRAYMRRGAKKVWAAMNGGGSDVAESYGDVVPYDGGDGGSPIPAYGTAPVADAGVLQGRVIESVNGPVGGGIGEGAGVATKGLNGGAFQDDDANGGNGEKKKRKHKYHIAVNPPKQHGVMRINGPTASFKPSEYFRQSLSRRALLRDAELTPRDLRRIDPYLLQTNNTPALLVSDQTIIVNLGVRVIVRPDHALLFEPDTATAQRFLESLKTRGETKDTPGGVGGAPIPFELEVVEAALQETTSQLYAKLEFCEARCRHVSESLRTSINPVVLEELRLTKQSLVELDSRAGAIRQVLLDTLDDDDDITDFTISSTAELMTEEKEDEEEEVENLIEYYLQQTETVHSAAEQLLENTRDLEESISVSLSSRRYEVSKLELTLSIATFAAACGALITGVFGMNLRSCLEMSITAFYLTCFLIVSGMGWIFRSIMKFAQRQKIL</sequence>
<dbReference type="GO" id="GO:0016020">
    <property type="term" value="C:membrane"/>
    <property type="evidence" value="ECO:0007669"/>
    <property type="project" value="UniProtKB-SubCell"/>
</dbReference>
<dbReference type="KEGG" id="mpp:MICPUCDRAFT_33371"/>
<dbReference type="PANTHER" id="PTHR13890:SF0">
    <property type="entry name" value="MAGNESIUM TRANSPORTER MRS2 HOMOLOG, MITOCHONDRIAL"/>
    <property type="match status" value="1"/>
</dbReference>
<comment type="subcellular location">
    <subcellularLocation>
        <location evidence="1 10">Membrane</location>
        <topology evidence="1 10">Multi-pass membrane protein</topology>
    </subcellularLocation>
</comment>
<feature type="transmembrane region" description="Helical" evidence="10">
    <location>
        <begin position="442"/>
        <end position="462"/>
    </location>
</feature>
<accession>C1MSU1</accession>
<evidence type="ECO:0000256" key="8">
    <source>
        <dbReference type="ARBA" id="ARBA00023065"/>
    </source>
</evidence>
<dbReference type="RefSeq" id="XP_003058738.1">
    <property type="nucleotide sequence ID" value="XM_003058692.1"/>
</dbReference>
<keyword evidence="3 10" id="KW-0813">Transport</keyword>
<comment type="similarity">
    <text evidence="2 10">Belongs to the CorA metal ion transporter (MIT) (TC 1.A.35.5) family.</text>
</comment>
<dbReference type="PANTHER" id="PTHR13890">
    <property type="entry name" value="RNA SPLICING PROTEIN MRS2, MITOCHONDRIAL"/>
    <property type="match status" value="1"/>
</dbReference>
<evidence type="ECO:0000256" key="10">
    <source>
        <dbReference type="RuleBase" id="RU366041"/>
    </source>
</evidence>
<dbReference type="CDD" id="cd12823">
    <property type="entry name" value="Mrs2_Mfm1p-like"/>
    <property type="match status" value="1"/>
</dbReference>
<feature type="compositionally biased region" description="Polar residues" evidence="11">
    <location>
        <begin position="1"/>
        <end position="12"/>
    </location>
</feature>
<dbReference type="GeneID" id="9684177"/>
<feature type="region of interest" description="Disordered" evidence="11">
    <location>
        <begin position="1"/>
        <end position="31"/>
    </location>
</feature>
<keyword evidence="4 10" id="KW-0812">Transmembrane</keyword>
<dbReference type="InterPro" id="IPR039204">
    <property type="entry name" value="MRS2-like"/>
</dbReference>
<organism evidence="13">
    <name type="scientific">Micromonas pusilla (strain CCMP1545)</name>
    <name type="common">Picoplanktonic green alga</name>
    <dbReference type="NCBI Taxonomy" id="564608"/>
    <lineage>
        <taxon>Eukaryota</taxon>
        <taxon>Viridiplantae</taxon>
        <taxon>Chlorophyta</taxon>
        <taxon>Mamiellophyceae</taxon>
        <taxon>Mamiellales</taxon>
        <taxon>Mamiellaceae</taxon>
        <taxon>Micromonas</taxon>
    </lineage>
</organism>
<keyword evidence="8 10" id="KW-0406">Ion transport</keyword>
<evidence type="ECO:0000256" key="5">
    <source>
        <dbReference type="ARBA" id="ARBA00022842"/>
    </source>
</evidence>
<dbReference type="EMBL" id="GG663739">
    <property type="protein sequence ID" value="EEH57193.1"/>
    <property type="molecule type" value="Genomic_DNA"/>
</dbReference>
<keyword evidence="5 10" id="KW-0460">Magnesium</keyword>
<dbReference type="OrthoDB" id="10251508at2759"/>